<keyword evidence="1 3" id="KW-0238">DNA-binding</keyword>
<evidence type="ECO:0000256" key="1">
    <source>
        <dbReference type="ARBA" id="ARBA00023125"/>
    </source>
</evidence>
<evidence type="ECO:0000259" key="5">
    <source>
        <dbReference type="PROSITE" id="PS51900"/>
    </source>
</evidence>
<feature type="compositionally biased region" description="Acidic residues" evidence="4">
    <location>
        <begin position="1"/>
        <end position="23"/>
    </location>
</feature>
<dbReference type="PROSITE" id="PS51900">
    <property type="entry name" value="CB"/>
    <property type="match status" value="1"/>
</dbReference>
<feature type="domain" description="Core-binding (CB)" evidence="5">
    <location>
        <begin position="39"/>
        <end position="122"/>
    </location>
</feature>
<reference evidence="6 7" key="1">
    <citation type="journal article" date="2019" name="Int. J. Syst. Evol. Microbiol.">
        <title>The Global Catalogue of Microorganisms (GCM) 10K type strain sequencing project: providing services to taxonomists for standard genome sequencing and annotation.</title>
        <authorList>
            <consortium name="The Broad Institute Genomics Platform"/>
            <consortium name="The Broad Institute Genome Sequencing Center for Infectious Disease"/>
            <person name="Wu L."/>
            <person name="Ma J."/>
        </authorList>
    </citation>
    <scope>NUCLEOTIDE SEQUENCE [LARGE SCALE GENOMIC DNA]</scope>
    <source>
        <strain evidence="6 7">CGMCC 1.12285</strain>
    </source>
</reference>
<dbReference type="RefSeq" id="WP_379730400.1">
    <property type="nucleotide sequence ID" value="NZ_JBHSWZ010000003.1"/>
</dbReference>
<gene>
    <name evidence="6" type="ORF">ACFR9S_16170</name>
</gene>
<protein>
    <submittedName>
        <fullName evidence="6">Tyrosine-type recombinase/integrase</fullName>
    </submittedName>
</protein>
<organism evidence="6 7">
    <name type="scientific">Halolamina salina</name>
    <dbReference type="NCBI Taxonomy" id="1220023"/>
    <lineage>
        <taxon>Archaea</taxon>
        <taxon>Methanobacteriati</taxon>
        <taxon>Methanobacteriota</taxon>
        <taxon>Stenosarchaea group</taxon>
        <taxon>Halobacteria</taxon>
        <taxon>Halobacteriales</taxon>
        <taxon>Haloferacaceae</taxon>
    </lineage>
</organism>
<evidence type="ECO:0000313" key="7">
    <source>
        <dbReference type="Proteomes" id="UP001597111"/>
    </source>
</evidence>
<dbReference type="InterPro" id="IPR044068">
    <property type="entry name" value="CB"/>
</dbReference>
<name>A0ABD6BB02_9EURY</name>
<evidence type="ECO:0000256" key="3">
    <source>
        <dbReference type="PROSITE-ProRule" id="PRU01248"/>
    </source>
</evidence>
<dbReference type="Gene3D" id="1.10.443.10">
    <property type="entry name" value="Intergrase catalytic core"/>
    <property type="match status" value="1"/>
</dbReference>
<comment type="caution">
    <text evidence="6">The sequence shown here is derived from an EMBL/GenBank/DDBJ whole genome shotgun (WGS) entry which is preliminary data.</text>
</comment>
<evidence type="ECO:0000313" key="6">
    <source>
        <dbReference type="EMBL" id="MFD1527817.1"/>
    </source>
</evidence>
<keyword evidence="7" id="KW-1185">Reference proteome</keyword>
<dbReference type="SUPFAM" id="SSF56349">
    <property type="entry name" value="DNA breaking-rejoining enzymes"/>
    <property type="match status" value="1"/>
</dbReference>
<feature type="region of interest" description="Disordered" evidence="4">
    <location>
        <begin position="1"/>
        <end position="56"/>
    </location>
</feature>
<dbReference type="InterPro" id="IPR011010">
    <property type="entry name" value="DNA_brk_join_enz"/>
</dbReference>
<dbReference type="InterPro" id="IPR010998">
    <property type="entry name" value="Integrase_recombinase_N"/>
</dbReference>
<dbReference type="Gene3D" id="1.10.150.130">
    <property type="match status" value="1"/>
</dbReference>
<feature type="compositionally biased region" description="Basic and acidic residues" evidence="4">
    <location>
        <begin position="40"/>
        <end position="56"/>
    </location>
</feature>
<dbReference type="AlphaFoldDB" id="A0ABD6BB02"/>
<sequence length="405" mass="46694">MTSENDSEVDDDDPDVSDVMDQLDDLRESIDPEADLEPMSPREAREDWLDRQEEKADSTVRSYEDRTIHFIRFCDREGIDDLNDLTTRHIKQYESERLSKGITESTQKNEWGTLGRMLEHAAKLNAVLPEVAEALDVPELSKDERVNTETLPAQRALTILENLERYEYASREHVSFMLIWRTTMRLGAIHGLDLRDLYLEEDDLGRLRRQLLEDGYTPAVVDDVIDEAETPFIYPRHRPESASDTTLKNGTDGERVINISDDTAEVLEAYIRVNRHEIEDEDGRKPLLTSKKGGGRLADTSIRNWMYILTQPCNWGGECPHDRDPEECVAREHGRGSKCPSARSPHRIRTGSYTWHRDKGWPRRDLEEKANTSLDEVYDQPFELTRGMSRRQHLDRLDDNGGDSA</sequence>
<keyword evidence="2" id="KW-0233">DNA recombination</keyword>
<evidence type="ECO:0000256" key="4">
    <source>
        <dbReference type="SAM" id="MobiDB-lite"/>
    </source>
</evidence>
<accession>A0ABD6BB02</accession>
<evidence type="ECO:0000256" key="2">
    <source>
        <dbReference type="ARBA" id="ARBA00023172"/>
    </source>
</evidence>
<proteinExistence type="predicted"/>
<dbReference type="GO" id="GO:0003677">
    <property type="term" value="F:DNA binding"/>
    <property type="evidence" value="ECO:0007669"/>
    <property type="project" value="UniProtKB-UniRule"/>
</dbReference>
<dbReference type="EMBL" id="JBHUDH010000258">
    <property type="protein sequence ID" value="MFD1527817.1"/>
    <property type="molecule type" value="Genomic_DNA"/>
</dbReference>
<dbReference type="Proteomes" id="UP001597111">
    <property type="component" value="Unassembled WGS sequence"/>
</dbReference>
<dbReference type="GO" id="GO:0006310">
    <property type="term" value="P:DNA recombination"/>
    <property type="evidence" value="ECO:0007669"/>
    <property type="project" value="UniProtKB-KW"/>
</dbReference>
<dbReference type="InterPro" id="IPR013762">
    <property type="entry name" value="Integrase-like_cat_sf"/>
</dbReference>